<dbReference type="EMBL" id="LN871599">
    <property type="protein sequence ID" value="SIO73877.1"/>
    <property type="molecule type" value="Genomic_DNA"/>
</dbReference>
<evidence type="ECO:0000313" key="2">
    <source>
        <dbReference type="Proteomes" id="UP000002899"/>
    </source>
</evidence>
<dbReference type="Pfam" id="PF04005">
    <property type="entry name" value="Hus1"/>
    <property type="match status" value="1"/>
</dbReference>
<dbReference type="KEGG" id="bmic:BmR1_04g09212"/>
<dbReference type="VEuPathDB" id="PiroplasmaDB:BmR1_04g09212"/>
<dbReference type="GeneID" id="33043794"/>
<reference evidence="1 2" key="2">
    <citation type="journal article" date="2013" name="PLoS ONE">
        <title>Whole genome mapping and re-organization of the nuclear and mitochondrial genomes of Babesia microti isolates.</title>
        <authorList>
            <person name="Cornillot E."/>
            <person name="Dassouli A."/>
            <person name="Garg A."/>
            <person name="Pachikara N."/>
            <person name="Randazzo S."/>
            <person name="Depoix D."/>
            <person name="Carcy B."/>
            <person name="Delbecq S."/>
            <person name="Frutos R."/>
            <person name="Silva J.C."/>
            <person name="Sutton R."/>
            <person name="Krause P.J."/>
            <person name="Mamoun C.B."/>
        </authorList>
    </citation>
    <scope>NUCLEOTIDE SEQUENCE [LARGE SCALE GENOMIC DNA]</scope>
    <source>
        <strain evidence="1 2">RI</strain>
    </source>
</reference>
<protein>
    <recommendedName>
        <fullName evidence="3">Checkpoint protein</fullName>
    </recommendedName>
</protein>
<reference evidence="1 2" key="3">
    <citation type="journal article" date="2016" name="Sci. Rep.">
        <title>Genome-wide diversity and gene expression profiling of Babesia microti isolates identify polymorphic genes that mediate host-pathogen interactions.</title>
        <authorList>
            <person name="Silva J.C."/>
            <person name="Cornillot E."/>
            <person name="McCracken C."/>
            <person name="Usmani-Brown S."/>
            <person name="Dwivedi A."/>
            <person name="Ifeonu O.O."/>
            <person name="Crabtree J."/>
            <person name="Gotia H.T."/>
            <person name="Virji A.Z."/>
            <person name="Reynes C."/>
            <person name="Colinge J."/>
            <person name="Kumar V."/>
            <person name="Lawres L."/>
            <person name="Pazzi J.E."/>
            <person name="Pablo J.V."/>
            <person name="Hung C."/>
            <person name="Brancato J."/>
            <person name="Kumari P."/>
            <person name="Orvis J."/>
            <person name="Tretina K."/>
            <person name="Chibucos M."/>
            <person name="Ott S."/>
            <person name="Sadzewicz L."/>
            <person name="Sengamalay N."/>
            <person name="Shetty A.C."/>
            <person name="Su Q."/>
            <person name="Tallon L."/>
            <person name="Fraser C.M."/>
            <person name="Frutos R."/>
            <person name="Molina D.M."/>
            <person name="Krause P.J."/>
            <person name="Ben Mamoun C."/>
        </authorList>
    </citation>
    <scope>NUCLEOTIDE SEQUENCE [LARGE SCALE GENOMIC DNA]</scope>
    <source>
        <strain evidence="1 2">RI</strain>
    </source>
</reference>
<dbReference type="Gene3D" id="3.70.10.10">
    <property type="match status" value="1"/>
</dbReference>
<dbReference type="InterPro" id="IPR007150">
    <property type="entry name" value="HUS1/Mec3"/>
</dbReference>
<accession>A0A1N6LYD1</accession>
<dbReference type="AlphaFoldDB" id="A0A1N6LYD1"/>
<evidence type="ECO:0000313" key="1">
    <source>
        <dbReference type="EMBL" id="SIO73877.1"/>
    </source>
</evidence>
<dbReference type="GO" id="GO:0030896">
    <property type="term" value="C:checkpoint clamp complex"/>
    <property type="evidence" value="ECO:0007669"/>
    <property type="project" value="InterPro"/>
</dbReference>
<evidence type="ECO:0008006" key="3">
    <source>
        <dbReference type="Google" id="ProtNLM"/>
    </source>
</evidence>
<dbReference type="GO" id="GO:0000077">
    <property type="term" value="P:DNA damage checkpoint signaling"/>
    <property type="evidence" value="ECO:0007669"/>
    <property type="project" value="InterPro"/>
</dbReference>
<name>A0A1N6LYD1_BABMR</name>
<sequence>MELKCDFRVEYLRHFSNCISSLSRLSLASKSDTHSYVNFTPTKVYANSRNLHGLEGYTEIPTNNIFHENPVIINKTIEGNPVFLKLDIVRFNNVLSAASTSDRVAIELIVRSGLLYIIVSFDDMYHSNKDIPVESLPAEMLDGCITPDIPLYKWNVALPKICKIISFLDAAFKLGSEFVDISVCKMDSVKANLTLIADTVMVNLESSFNGLKLFMGDEPVDTNDNSSIVRTVNTKIFIQVMRALLNLTGERKTQCVVFATISDNFSEPWIFLVASCVAVEECRVYLTIPVVNDDF</sequence>
<proteinExistence type="predicted"/>
<reference evidence="1 2" key="1">
    <citation type="journal article" date="2012" name="Nucleic Acids Res.">
        <title>Sequencing of the smallest Apicomplexan genome from the human pathogen Babesia microti.</title>
        <authorList>
            <person name="Cornillot E."/>
            <person name="Hadj-Kaddour K."/>
            <person name="Dassouli A."/>
            <person name="Noel B."/>
            <person name="Ranwez V."/>
            <person name="Vacherie B."/>
            <person name="Augagneur Y."/>
            <person name="Bres V."/>
            <person name="Duclos A."/>
            <person name="Randazzo S."/>
            <person name="Carcy B."/>
            <person name="Debierre-Grockiego F."/>
            <person name="Delbecq S."/>
            <person name="Moubri-Menage K."/>
            <person name="Shams-Eldin H."/>
            <person name="Usmani-Brown S."/>
            <person name="Bringaud F."/>
            <person name="Wincker P."/>
            <person name="Vivares C.P."/>
            <person name="Schwarz R.T."/>
            <person name="Schetters T.P."/>
            <person name="Krause P.J."/>
            <person name="Gorenflot A."/>
            <person name="Berry V."/>
            <person name="Barbe V."/>
            <person name="Ben Mamoun C."/>
        </authorList>
    </citation>
    <scope>NUCLEOTIDE SEQUENCE [LARGE SCALE GENOMIC DNA]</scope>
    <source>
        <strain evidence="1 2">RI</strain>
    </source>
</reference>
<organism evidence="1 2">
    <name type="scientific">Babesia microti (strain RI)</name>
    <dbReference type="NCBI Taxonomy" id="1133968"/>
    <lineage>
        <taxon>Eukaryota</taxon>
        <taxon>Sar</taxon>
        <taxon>Alveolata</taxon>
        <taxon>Apicomplexa</taxon>
        <taxon>Aconoidasida</taxon>
        <taxon>Piroplasmida</taxon>
        <taxon>Babesiidae</taxon>
        <taxon>Babesia</taxon>
    </lineage>
</organism>
<dbReference type="RefSeq" id="XP_021337929.1">
    <property type="nucleotide sequence ID" value="XM_021482765.1"/>
</dbReference>
<dbReference type="OrthoDB" id="337750at2759"/>
<dbReference type="Proteomes" id="UP000002899">
    <property type="component" value="Chromosome IV"/>
</dbReference>
<keyword evidence="2" id="KW-1185">Reference proteome</keyword>